<dbReference type="AlphaFoldDB" id="A0A0R2I0L3"/>
<name>A0A0R2I0L3_9LACO</name>
<feature type="transmembrane region" description="Helical" evidence="2">
    <location>
        <begin position="73"/>
        <end position="94"/>
    </location>
</feature>
<reference evidence="3 4" key="1">
    <citation type="journal article" date="2015" name="Genome Announc.">
        <title>Expanding the biotechnology potential of lactobacilli through comparative genomics of 213 strains and associated genera.</title>
        <authorList>
            <person name="Sun Z."/>
            <person name="Harris H.M."/>
            <person name="McCann A."/>
            <person name="Guo C."/>
            <person name="Argimon S."/>
            <person name="Zhang W."/>
            <person name="Yang X."/>
            <person name="Jeffery I.B."/>
            <person name="Cooney J.C."/>
            <person name="Kagawa T.F."/>
            <person name="Liu W."/>
            <person name="Song Y."/>
            <person name="Salvetti E."/>
            <person name="Wrobel A."/>
            <person name="Rasinkangas P."/>
            <person name="Parkhill J."/>
            <person name="Rea M.C."/>
            <person name="O'Sullivan O."/>
            <person name="Ritari J."/>
            <person name="Douillard F.P."/>
            <person name="Paul Ross R."/>
            <person name="Yang R."/>
            <person name="Briner A.E."/>
            <person name="Felis G.E."/>
            <person name="de Vos W.M."/>
            <person name="Barrangou R."/>
            <person name="Klaenhammer T.R."/>
            <person name="Caufield P.W."/>
            <person name="Cui Y."/>
            <person name="Zhang H."/>
            <person name="O'Toole P.W."/>
        </authorList>
    </citation>
    <scope>NUCLEOTIDE SEQUENCE [LARGE SCALE GENOMIC DNA]</scope>
    <source>
        <strain evidence="3 4">DSM 17896</strain>
    </source>
</reference>
<evidence type="ECO:0000313" key="4">
    <source>
        <dbReference type="Proteomes" id="UP000050934"/>
    </source>
</evidence>
<keyword evidence="2" id="KW-1133">Transmembrane helix</keyword>
<evidence type="ECO:0000313" key="3">
    <source>
        <dbReference type="EMBL" id="KRN58697.1"/>
    </source>
</evidence>
<protein>
    <submittedName>
        <fullName evidence="3">Uncharacterized protein</fullName>
    </submittedName>
</protein>
<feature type="compositionally biased region" description="Basic and acidic residues" evidence="1">
    <location>
        <begin position="14"/>
        <end position="31"/>
    </location>
</feature>
<comment type="caution">
    <text evidence="3">The sequence shown here is derived from an EMBL/GenBank/DDBJ whole genome shotgun (WGS) entry which is preliminary data.</text>
</comment>
<accession>A0A0R2I0L3</accession>
<feature type="compositionally biased region" description="Acidic residues" evidence="1">
    <location>
        <begin position="32"/>
        <end position="43"/>
    </location>
</feature>
<dbReference type="STRING" id="396268.IV45_GL000321"/>
<proteinExistence type="predicted"/>
<feature type="compositionally biased region" description="Basic and acidic residues" evidence="1">
    <location>
        <begin position="45"/>
        <end position="58"/>
    </location>
</feature>
<sequence>MTDEEKHMTRRKYREQQEQEARQFQADRDQGSEPDEPETDSFVEDGQKTREEQLNEDHELAEANKTSLLKKKLNLIIAGLVAAIIVVYLILFFVG</sequence>
<gene>
    <name evidence="3" type="ORF">IV45_GL000321</name>
</gene>
<organism evidence="3 4">
    <name type="scientific">Limosilactobacillus secaliphilus</name>
    <dbReference type="NCBI Taxonomy" id="396268"/>
    <lineage>
        <taxon>Bacteria</taxon>
        <taxon>Bacillati</taxon>
        <taxon>Bacillota</taxon>
        <taxon>Bacilli</taxon>
        <taxon>Lactobacillales</taxon>
        <taxon>Lactobacillaceae</taxon>
        <taxon>Limosilactobacillus</taxon>
    </lineage>
</organism>
<evidence type="ECO:0000256" key="1">
    <source>
        <dbReference type="SAM" id="MobiDB-lite"/>
    </source>
</evidence>
<keyword evidence="4" id="KW-1185">Reference proteome</keyword>
<feature type="region of interest" description="Disordered" evidence="1">
    <location>
        <begin position="1"/>
        <end position="58"/>
    </location>
</feature>
<dbReference type="RefSeq" id="WP_057740829.1">
    <property type="nucleotide sequence ID" value="NZ_JQBW01000009.1"/>
</dbReference>
<dbReference type="EMBL" id="JQBW01000009">
    <property type="protein sequence ID" value="KRN58697.1"/>
    <property type="molecule type" value="Genomic_DNA"/>
</dbReference>
<dbReference type="Proteomes" id="UP000050934">
    <property type="component" value="Unassembled WGS sequence"/>
</dbReference>
<evidence type="ECO:0000256" key="2">
    <source>
        <dbReference type="SAM" id="Phobius"/>
    </source>
</evidence>
<keyword evidence="2" id="KW-0812">Transmembrane</keyword>
<dbReference type="PATRIC" id="fig|396268.3.peg.325"/>
<keyword evidence="2" id="KW-0472">Membrane</keyword>